<dbReference type="Proteomes" id="UP000658720">
    <property type="component" value="Unassembled WGS sequence"/>
</dbReference>
<sequence>MDIPPSGARLQVFSRQPAIDLATLIEVLTAVVSNIENNNLVLTSDNKNPQQRQFIKFDSNRKRLRICTSGVLRRLFSSAKFRNVFKVNSQEQKTGFVQDFTPPRLGEIARLGGRLAADNQKRLPKLLDRLSAEIDQAIEVSGLTDATLLSLLLTDTETQLTTLGDRLGAKLPGKDEPQGATIRSVVFQPQSDQSSSSEKPVAKVISALEQVDAQDYFQKLMGAIATYLEQEEKDEDDIEAALDSLQKEREGNDSQIRRFINFLENEALARVRLNITFGIMAEIAAISRQRPYGNRGGLVDYVDRVLGVVALGQTESLAVDLSGYFGTGCQFTLNEYLNQALFFGCLAVWPEAKAQIFEEKTMMETGEVVQREVTYRFRVNGKNPDTGKTAYESRLDRIRQTLMDALDSSQSQGVKTHQINRNLAQLLFLDSVIPSAFPTEDNPLEDFDGQAWLKQFRDRLAWLSAPDGLGIQGKIEVLIAGLRDKKNLVMGLATALMTLVRTQDNGLLEKIKQRSSRQFIEVQRSIINWDRLESEQTSGLLRGSGGAEQVEWFKHLTIGDRPQTLNLFSVEVKTYLSGHNLVFQNTPSVTLQAKRVFSPKLLQILWVPHETVESQTKEGQKTWNYQPTAIAKDAKIWALEAAIQVEYEARTLERSVKGKQSNLSSDDYETRAQYHAAGIVAFEVLVYVTLWRIIQRLKSLTPEMFTALMVRIQNKADDSRDFTSGETYVYAAAQSLETVLNQDISLRMQGFVLENLKKSGSSYIQQGSFRALLSAFPLQLSTPTPPHLAKIGMITYATRPCDDYPQREQGLNYHLLVSKSYLATAIAEPFSGYQIQAFRTDVDILNLGDQNRQPRLIKEAIYQLQQQGCEHILLIAHSYGGRKLNRTAPQTNFLIQPNFLEDVFQTFPELTLYPLVKDEFPATRLYQRPPNEAGFEINRAEHHGDLWRSPRGSMSSLERKTVRDLIPAYTFATLAVVGKMYDQRPQSGFCTYFLLSEERVSNRAWTERARQHLLNADGSSLLQPGLISVLRGVHFLEAEKLDNRGILPILNPYGWITPTTKEAAGDVEILSSRRRGNTLLSYPAILSHLSSVLHR</sequence>
<reference evidence="1 2" key="1">
    <citation type="submission" date="2020-10" db="EMBL/GenBank/DDBJ databases">
        <authorList>
            <person name="Castelo-Branco R."/>
            <person name="Eusebio N."/>
            <person name="Adriana R."/>
            <person name="Vieira A."/>
            <person name="Brugerolle De Fraissinette N."/>
            <person name="Rezende De Castro R."/>
            <person name="Schneider M.P."/>
            <person name="Vasconcelos V."/>
            <person name="Leao P.N."/>
        </authorList>
    </citation>
    <scope>NUCLEOTIDE SEQUENCE [LARGE SCALE GENOMIC DNA]</scope>
    <source>
        <strain evidence="1 2">LEGE 00031</strain>
    </source>
</reference>
<dbReference type="RefSeq" id="WP_194020525.1">
    <property type="nucleotide sequence ID" value="NZ_JADEVV010000048.1"/>
</dbReference>
<protein>
    <submittedName>
        <fullName evidence="1">Uncharacterized protein</fullName>
    </submittedName>
</protein>
<dbReference type="EMBL" id="JADEVV010000048">
    <property type="protein sequence ID" value="MBE9255070.1"/>
    <property type="molecule type" value="Genomic_DNA"/>
</dbReference>
<accession>A0ABR9VUM7</accession>
<comment type="caution">
    <text evidence="1">The sequence shown here is derived from an EMBL/GenBank/DDBJ whole genome shotgun (WGS) entry which is preliminary data.</text>
</comment>
<evidence type="ECO:0000313" key="1">
    <source>
        <dbReference type="EMBL" id="MBE9255070.1"/>
    </source>
</evidence>
<organism evidence="1 2">
    <name type="scientific">Synechocystis salina LEGE 00031</name>
    <dbReference type="NCBI Taxonomy" id="1828736"/>
    <lineage>
        <taxon>Bacteria</taxon>
        <taxon>Bacillati</taxon>
        <taxon>Cyanobacteriota</taxon>
        <taxon>Cyanophyceae</taxon>
        <taxon>Synechococcales</taxon>
        <taxon>Merismopediaceae</taxon>
        <taxon>Synechocystis</taxon>
    </lineage>
</organism>
<gene>
    <name evidence="1" type="ORF">IQ217_14715</name>
</gene>
<name>A0ABR9VUM7_9SYNC</name>
<evidence type="ECO:0000313" key="2">
    <source>
        <dbReference type="Proteomes" id="UP000658720"/>
    </source>
</evidence>
<keyword evidence="2" id="KW-1185">Reference proteome</keyword>
<proteinExistence type="predicted"/>